<gene>
    <name evidence="18" type="ORF">TVAG_239750</name>
</gene>
<dbReference type="AlphaFoldDB" id="A2EFB8"/>
<evidence type="ECO:0000256" key="15">
    <source>
        <dbReference type="ARBA" id="ARBA00023180"/>
    </source>
</evidence>
<evidence type="ECO:0000313" key="18">
    <source>
        <dbReference type="EMBL" id="EAY08615.1"/>
    </source>
</evidence>
<dbReference type="EMBL" id="DS113374">
    <property type="protein sequence ID" value="EAY08615.1"/>
    <property type="molecule type" value="Genomic_DNA"/>
</dbReference>
<evidence type="ECO:0000313" key="19">
    <source>
        <dbReference type="Proteomes" id="UP000001542"/>
    </source>
</evidence>
<feature type="region of interest" description="Disordered" evidence="16">
    <location>
        <begin position="96"/>
        <end position="135"/>
    </location>
</feature>
<dbReference type="RefSeq" id="XP_001320838.1">
    <property type="nucleotide sequence ID" value="XM_001320803.1"/>
</dbReference>
<keyword evidence="7" id="KW-0547">Nucleotide-binding</keyword>
<dbReference type="KEGG" id="tva:4766518"/>
<evidence type="ECO:0000259" key="17">
    <source>
        <dbReference type="Pfam" id="PF12810"/>
    </source>
</evidence>
<dbReference type="GO" id="GO:0005524">
    <property type="term" value="F:ATP binding"/>
    <property type="evidence" value="ECO:0007669"/>
    <property type="project" value="UniProtKB-KW"/>
</dbReference>
<dbReference type="GO" id="GO:0004714">
    <property type="term" value="F:transmembrane receptor protein tyrosine kinase activity"/>
    <property type="evidence" value="ECO:0007669"/>
    <property type="project" value="UniProtKB-EC"/>
</dbReference>
<feature type="compositionally biased region" description="Polar residues" evidence="16">
    <location>
        <begin position="120"/>
        <end position="130"/>
    </location>
</feature>
<evidence type="ECO:0000256" key="12">
    <source>
        <dbReference type="ARBA" id="ARBA00023137"/>
    </source>
</evidence>
<dbReference type="Pfam" id="PF12810">
    <property type="entry name" value="ALK_LTK_GRD"/>
    <property type="match status" value="1"/>
</dbReference>
<evidence type="ECO:0000256" key="6">
    <source>
        <dbReference type="ARBA" id="ARBA00022729"/>
    </source>
</evidence>
<keyword evidence="5" id="KW-0812">Transmembrane</keyword>
<evidence type="ECO:0000256" key="2">
    <source>
        <dbReference type="ARBA" id="ARBA00011902"/>
    </source>
</evidence>
<evidence type="ECO:0000256" key="9">
    <source>
        <dbReference type="ARBA" id="ARBA00022840"/>
    </source>
</evidence>
<dbReference type="EC" id="2.7.10.1" evidence="2"/>
<keyword evidence="4" id="KW-0808">Transferase</keyword>
<keyword evidence="15" id="KW-0325">Glycoprotein</keyword>
<dbReference type="GO" id="GO:0005886">
    <property type="term" value="C:plasma membrane"/>
    <property type="evidence" value="ECO:0007669"/>
    <property type="project" value="UniProtKB-SubCell"/>
</dbReference>
<evidence type="ECO:0000256" key="14">
    <source>
        <dbReference type="ARBA" id="ARBA00023170"/>
    </source>
</evidence>
<evidence type="ECO:0000256" key="7">
    <source>
        <dbReference type="ARBA" id="ARBA00022741"/>
    </source>
</evidence>
<evidence type="ECO:0000256" key="5">
    <source>
        <dbReference type="ARBA" id="ARBA00022692"/>
    </source>
</evidence>
<evidence type="ECO:0000256" key="8">
    <source>
        <dbReference type="ARBA" id="ARBA00022777"/>
    </source>
</evidence>
<proteinExistence type="predicted"/>
<keyword evidence="11" id="KW-0472">Membrane</keyword>
<keyword evidence="8" id="KW-0418">Kinase</keyword>
<evidence type="ECO:0000256" key="10">
    <source>
        <dbReference type="ARBA" id="ARBA00022989"/>
    </source>
</evidence>
<organism evidence="18 19">
    <name type="scientific">Trichomonas vaginalis (strain ATCC PRA-98 / G3)</name>
    <dbReference type="NCBI Taxonomy" id="412133"/>
    <lineage>
        <taxon>Eukaryota</taxon>
        <taxon>Metamonada</taxon>
        <taxon>Parabasalia</taxon>
        <taxon>Trichomonadida</taxon>
        <taxon>Trichomonadidae</taxon>
        <taxon>Trichomonas</taxon>
    </lineage>
</organism>
<accession>A2EFB8</accession>
<dbReference type="InParanoid" id="A2EFB8"/>
<reference evidence="18" key="2">
    <citation type="journal article" date="2007" name="Science">
        <title>Draft genome sequence of the sexually transmitted pathogen Trichomonas vaginalis.</title>
        <authorList>
            <person name="Carlton J.M."/>
            <person name="Hirt R.P."/>
            <person name="Silva J.C."/>
            <person name="Delcher A.L."/>
            <person name="Schatz M."/>
            <person name="Zhao Q."/>
            <person name="Wortman J.R."/>
            <person name="Bidwell S.L."/>
            <person name="Alsmark U.C.M."/>
            <person name="Besteiro S."/>
            <person name="Sicheritz-Ponten T."/>
            <person name="Noel C.J."/>
            <person name="Dacks J.B."/>
            <person name="Foster P.G."/>
            <person name="Simillion C."/>
            <person name="Van de Peer Y."/>
            <person name="Miranda-Saavedra D."/>
            <person name="Barton G.J."/>
            <person name="Westrop G.D."/>
            <person name="Mueller S."/>
            <person name="Dessi D."/>
            <person name="Fiori P.L."/>
            <person name="Ren Q."/>
            <person name="Paulsen I."/>
            <person name="Zhang H."/>
            <person name="Bastida-Corcuera F.D."/>
            <person name="Simoes-Barbosa A."/>
            <person name="Brown M.T."/>
            <person name="Hayes R.D."/>
            <person name="Mukherjee M."/>
            <person name="Okumura C.Y."/>
            <person name="Schneider R."/>
            <person name="Smith A.J."/>
            <person name="Vanacova S."/>
            <person name="Villalvazo M."/>
            <person name="Haas B.J."/>
            <person name="Pertea M."/>
            <person name="Feldblyum T.V."/>
            <person name="Utterback T.R."/>
            <person name="Shu C.L."/>
            <person name="Osoegawa K."/>
            <person name="de Jong P.J."/>
            <person name="Hrdy I."/>
            <person name="Horvathova L."/>
            <person name="Zubacova Z."/>
            <person name="Dolezal P."/>
            <person name="Malik S.B."/>
            <person name="Logsdon J.M. Jr."/>
            <person name="Henze K."/>
            <person name="Gupta A."/>
            <person name="Wang C.C."/>
            <person name="Dunne R.L."/>
            <person name="Upcroft J.A."/>
            <person name="Upcroft P."/>
            <person name="White O."/>
            <person name="Salzberg S.L."/>
            <person name="Tang P."/>
            <person name="Chiu C.-H."/>
            <person name="Lee Y.-S."/>
            <person name="Embley T.M."/>
            <person name="Coombs G.H."/>
            <person name="Mottram J.C."/>
            <person name="Tachezy J."/>
            <person name="Fraser-Liggett C.M."/>
            <person name="Johnson P.J."/>
        </authorList>
    </citation>
    <scope>NUCLEOTIDE SEQUENCE [LARGE SCALE GENOMIC DNA]</scope>
    <source>
        <strain evidence="18">G3</strain>
    </source>
</reference>
<keyword evidence="13" id="KW-1015">Disulfide bond</keyword>
<evidence type="ECO:0000256" key="1">
    <source>
        <dbReference type="ARBA" id="ARBA00004251"/>
    </source>
</evidence>
<keyword evidence="6" id="KW-0732">Signal</keyword>
<evidence type="ECO:0000256" key="3">
    <source>
        <dbReference type="ARBA" id="ARBA00022475"/>
    </source>
</evidence>
<evidence type="ECO:0000256" key="11">
    <source>
        <dbReference type="ARBA" id="ARBA00023136"/>
    </source>
</evidence>
<comment type="subcellular location">
    <subcellularLocation>
        <location evidence="1">Cell membrane</location>
        <topology evidence="1">Single-pass type I membrane protein</topology>
    </subcellularLocation>
</comment>
<dbReference type="VEuPathDB" id="TrichDB:TVAG_239750"/>
<keyword evidence="9" id="KW-0067">ATP-binding</keyword>
<keyword evidence="14" id="KW-0675">Receptor</keyword>
<protein>
    <recommendedName>
        <fullName evidence="2">receptor protein-tyrosine kinase</fullName>
        <ecNumber evidence="2">2.7.10.1</ecNumber>
    </recommendedName>
</protein>
<evidence type="ECO:0000256" key="13">
    <source>
        <dbReference type="ARBA" id="ARBA00023157"/>
    </source>
</evidence>
<dbReference type="VEuPathDB" id="TrichDB:TVAGG3_0430700"/>
<evidence type="ECO:0000256" key="16">
    <source>
        <dbReference type="SAM" id="MobiDB-lite"/>
    </source>
</evidence>
<keyword evidence="3" id="KW-1003">Cell membrane</keyword>
<name>A2EFB8_TRIV3</name>
<sequence>MNYWRLKDPSKGHESLSSDDNFQNSIILHYPCSSNNDCTYYQSVLLPGVYKFKVWGAEGGDGLANGAFSRQTGKGGYSIGAYIVNQTVNAYVFVGGKGEDATDPSTRPAKGGYNGGGDSPQDTDPSNNNDAGGGVVVPLISESEMMI</sequence>
<keyword evidence="12" id="KW-0829">Tyrosine-protein kinase</keyword>
<feature type="domain" description="ALK/LTK-like glycine-rich" evidence="17">
    <location>
        <begin position="41"/>
        <end position="134"/>
    </location>
</feature>
<keyword evidence="10" id="KW-1133">Transmembrane helix</keyword>
<evidence type="ECO:0000256" key="4">
    <source>
        <dbReference type="ARBA" id="ARBA00022679"/>
    </source>
</evidence>
<keyword evidence="19" id="KW-1185">Reference proteome</keyword>
<dbReference type="InterPro" id="IPR055163">
    <property type="entry name" value="ALK/LTK-like_GRD"/>
</dbReference>
<dbReference type="Proteomes" id="UP000001542">
    <property type="component" value="Unassembled WGS sequence"/>
</dbReference>
<reference evidence="18" key="1">
    <citation type="submission" date="2006-10" db="EMBL/GenBank/DDBJ databases">
        <authorList>
            <person name="Amadeo P."/>
            <person name="Zhao Q."/>
            <person name="Wortman J."/>
            <person name="Fraser-Liggett C."/>
            <person name="Carlton J."/>
        </authorList>
    </citation>
    <scope>NUCLEOTIDE SEQUENCE</scope>
    <source>
        <strain evidence="18">G3</strain>
    </source>
</reference>